<proteinExistence type="predicted"/>
<comment type="caution">
    <text evidence="1">The sequence shown here is derived from an EMBL/GenBank/DDBJ whole genome shotgun (WGS) entry which is preliminary data.</text>
</comment>
<organism evidence="1 2">
    <name type="scientific">Cryptolaemus montrouzieri</name>
    <dbReference type="NCBI Taxonomy" id="559131"/>
    <lineage>
        <taxon>Eukaryota</taxon>
        <taxon>Metazoa</taxon>
        <taxon>Ecdysozoa</taxon>
        <taxon>Arthropoda</taxon>
        <taxon>Hexapoda</taxon>
        <taxon>Insecta</taxon>
        <taxon>Pterygota</taxon>
        <taxon>Neoptera</taxon>
        <taxon>Endopterygota</taxon>
        <taxon>Coleoptera</taxon>
        <taxon>Polyphaga</taxon>
        <taxon>Cucujiformia</taxon>
        <taxon>Coccinelloidea</taxon>
        <taxon>Coccinellidae</taxon>
        <taxon>Scymninae</taxon>
        <taxon>Scymnini</taxon>
        <taxon>Cryptolaemus</taxon>
    </lineage>
</organism>
<protein>
    <submittedName>
        <fullName evidence="1">Uncharacterized protein</fullName>
    </submittedName>
</protein>
<reference evidence="1 2" key="1">
    <citation type="journal article" date="2021" name="BMC Biol.">
        <title>Horizontally acquired antibacterial genes associated with adaptive radiation of ladybird beetles.</title>
        <authorList>
            <person name="Li H.S."/>
            <person name="Tang X.F."/>
            <person name="Huang Y.H."/>
            <person name="Xu Z.Y."/>
            <person name="Chen M.L."/>
            <person name="Du X.Y."/>
            <person name="Qiu B.Y."/>
            <person name="Chen P.T."/>
            <person name="Zhang W."/>
            <person name="Slipinski A."/>
            <person name="Escalona H.E."/>
            <person name="Waterhouse R.M."/>
            <person name="Zwick A."/>
            <person name="Pang H."/>
        </authorList>
    </citation>
    <scope>NUCLEOTIDE SEQUENCE [LARGE SCALE GENOMIC DNA]</scope>
    <source>
        <strain evidence="1">SYSU2018</strain>
    </source>
</reference>
<accession>A0ABD2PGL0</accession>
<dbReference type="EMBL" id="JABFTP020000186">
    <property type="protein sequence ID" value="KAL3290092.1"/>
    <property type="molecule type" value="Genomic_DNA"/>
</dbReference>
<dbReference type="AlphaFoldDB" id="A0ABD2PGL0"/>
<evidence type="ECO:0000313" key="2">
    <source>
        <dbReference type="Proteomes" id="UP001516400"/>
    </source>
</evidence>
<gene>
    <name evidence="1" type="ORF">HHI36_023460</name>
</gene>
<name>A0ABD2PGL0_9CUCU</name>
<dbReference type="Proteomes" id="UP001516400">
    <property type="component" value="Unassembled WGS sequence"/>
</dbReference>
<evidence type="ECO:0000313" key="1">
    <source>
        <dbReference type="EMBL" id="KAL3290092.1"/>
    </source>
</evidence>
<sequence>MANNVGDEADKLMIEEALKTVKYDATLIKFFRVVMKTDGQRHPRMIKVVMPHDHNVREILRNKKKLLKSASTRGFTFVGDLQQQLLKELRDELERRKNNGQTNLTIKYKGGIPKIVANFCE</sequence>
<keyword evidence="2" id="KW-1185">Reference proteome</keyword>